<keyword evidence="2" id="KW-0012">Acyltransferase</keyword>
<gene>
    <name evidence="2" type="ORF">ACFPQ4_11310</name>
</gene>
<dbReference type="EC" id="2.3.1.-" evidence="2"/>
<dbReference type="InterPro" id="IPR000182">
    <property type="entry name" value="GNAT_dom"/>
</dbReference>
<keyword evidence="2" id="KW-0808">Transferase</keyword>
<dbReference type="Gene3D" id="3.40.630.30">
    <property type="match status" value="1"/>
</dbReference>
<sequence>MNSFTLTNPIVNSQIRAHLAQPEDASRIMELFRITAEWLKSKGSTQWADLLVGIDRHNTAAAITRGEVILFKQEDRPAAVVIFMPRPSEWDLNLWGDRAFDERAVYLHRLSVHRDFAGIGLGQQIMKWIDTGIAFPPDKTCIRLDCIANNPTLNAFYRKAEYAYIGDKDGFNLYEKTISGEAAAD</sequence>
<evidence type="ECO:0000313" key="2">
    <source>
        <dbReference type="EMBL" id="MFC5530029.1"/>
    </source>
</evidence>
<evidence type="ECO:0000313" key="3">
    <source>
        <dbReference type="Proteomes" id="UP001596108"/>
    </source>
</evidence>
<name>A0ABW0R0I4_9BACL</name>
<accession>A0ABW0R0I4</accession>
<protein>
    <submittedName>
        <fullName evidence="2">GNAT family N-acetyltransferase</fullName>
        <ecNumber evidence="2">2.3.1.-</ecNumber>
    </submittedName>
</protein>
<dbReference type="Proteomes" id="UP001596108">
    <property type="component" value="Unassembled WGS sequence"/>
</dbReference>
<dbReference type="Pfam" id="PF00583">
    <property type="entry name" value="Acetyltransf_1"/>
    <property type="match status" value="1"/>
</dbReference>
<reference evidence="3" key="1">
    <citation type="journal article" date="2019" name="Int. J. Syst. Evol. Microbiol.">
        <title>The Global Catalogue of Microorganisms (GCM) 10K type strain sequencing project: providing services to taxonomists for standard genome sequencing and annotation.</title>
        <authorList>
            <consortium name="The Broad Institute Genomics Platform"/>
            <consortium name="The Broad Institute Genome Sequencing Center for Infectious Disease"/>
            <person name="Wu L."/>
            <person name="Ma J."/>
        </authorList>
    </citation>
    <scope>NUCLEOTIDE SEQUENCE [LARGE SCALE GENOMIC DNA]</scope>
    <source>
        <strain evidence="3">CGMCC 1.18578</strain>
    </source>
</reference>
<proteinExistence type="predicted"/>
<dbReference type="InterPro" id="IPR016181">
    <property type="entry name" value="Acyl_CoA_acyltransferase"/>
</dbReference>
<keyword evidence="3" id="KW-1185">Reference proteome</keyword>
<dbReference type="EMBL" id="JBHSNC010000035">
    <property type="protein sequence ID" value="MFC5530029.1"/>
    <property type="molecule type" value="Genomic_DNA"/>
</dbReference>
<dbReference type="SUPFAM" id="SSF55729">
    <property type="entry name" value="Acyl-CoA N-acyltransferases (Nat)"/>
    <property type="match status" value="1"/>
</dbReference>
<dbReference type="GO" id="GO:0016746">
    <property type="term" value="F:acyltransferase activity"/>
    <property type="evidence" value="ECO:0007669"/>
    <property type="project" value="UniProtKB-KW"/>
</dbReference>
<evidence type="ECO:0000259" key="1">
    <source>
        <dbReference type="PROSITE" id="PS51186"/>
    </source>
</evidence>
<dbReference type="RefSeq" id="WP_378111963.1">
    <property type="nucleotide sequence ID" value="NZ_JBHSNC010000035.1"/>
</dbReference>
<organism evidence="2 3">
    <name type="scientific">Cohnella yongneupensis</name>
    <dbReference type="NCBI Taxonomy" id="425006"/>
    <lineage>
        <taxon>Bacteria</taxon>
        <taxon>Bacillati</taxon>
        <taxon>Bacillota</taxon>
        <taxon>Bacilli</taxon>
        <taxon>Bacillales</taxon>
        <taxon>Paenibacillaceae</taxon>
        <taxon>Cohnella</taxon>
    </lineage>
</organism>
<comment type="caution">
    <text evidence="2">The sequence shown here is derived from an EMBL/GenBank/DDBJ whole genome shotgun (WGS) entry which is preliminary data.</text>
</comment>
<dbReference type="CDD" id="cd04301">
    <property type="entry name" value="NAT_SF"/>
    <property type="match status" value="1"/>
</dbReference>
<dbReference type="PROSITE" id="PS51186">
    <property type="entry name" value="GNAT"/>
    <property type="match status" value="1"/>
</dbReference>
<feature type="domain" description="N-acetyltransferase" evidence="1">
    <location>
        <begin position="15"/>
        <end position="185"/>
    </location>
</feature>